<gene>
    <name evidence="2" type="ORF">AARAC_006553</name>
</gene>
<dbReference type="AlphaFoldDB" id="A0A2G7G9R9"/>
<keyword evidence="3" id="KW-1185">Reference proteome</keyword>
<reference evidence="2 3" key="1">
    <citation type="submission" date="2017-05" db="EMBL/GenBank/DDBJ databases">
        <title>Genome sequence for an aflatoxigenic pathogen of Argentinian peanut, Aspergillus arachidicola.</title>
        <authorList>
            <person name="Moore G."/>
            <person name="Beltz S.B."/>
            <person name="Mack B.M."/>
        </authorList>
    </citation>
    <scope>NUCLEOTIDE SEQUENCE [LARGE SCALE GENOMIC DNA]</scope>
    <source>
        <strain evidence="2 3">CBS 117610</strain>
    </source>
</reference>
<proteinExistence type="predicted"/>
<accession>A0A2G7G9R9</accession>
<evidence type="ECO:0000313" key="3">
    <source>
        <dbReference type="Proteomes" id="UP000231358"/>
    </source>
</evidence>
<evidence type="ECO:0000313" key="2">
    <source>
        <dbReference type="EMBL" id="PIG89355.1"/>
    </source>
</evidence>
<keyword evidence="1" id="KW-0732">Signal</keyword>
<feature type="chain" id="PRO_5013566815" evidence="1">
    <location>
        <begin position="22"/>
        <end position="52"/>
    </location>
</feature>
<name>A0A2G7G9R9_9EURO</name>
<feature type="signal peptide" evidence="1">
    <location>
        <begin position="1"/>
        <end position="21"/>
    </location>
</feature>
<organism evidence="2 3">
    <name type="scientific">Aspergillus arachidicola</name>
    <dbReference type="NCBI Taxonomy" id="656916"/>
    <lineage>
        <taxon>Eukaryota</taxon>
        <taxon>Fungi</taxon>
        <taxon>Dikarya</taxon>
        <taxon>Ascomycota</taxon>
        <taxon>Pezizomycotina</taxon>
        <taxon>Eurotiomycetes</taxon>
        <taxon>Eurotiomycetidae</taxon>
        <taxon>Eurotiales</taxon>
        <taxon>Aspergillaceae</taxon>
        <taxon>Aspergillus</taxon>
        <taxon>Aspergillus subgen. Circumdati</taxon>
    </lineage>
</organism>
<evidence type="ECO:0000256" key="1">
    <source>
        <dbReference type="SAM" id="SignalP"/>
    </source>
</evidence>
<sequence>MHFQALPLLAAVLTLPNLVFGKLQCYTAGSPVWSQTTGAESSRCNAAHGVDK</sequence>
<protein>
    <submittedName>
        <fullName evidence="2">Uncharacterized protein</fullName>
    </submittedName>
</protein>
<dbReference type="EMBL" id="NEXV01000063">
    <property type="protein sequence ID" value="PIG89355.1"/>
    <property type="molecule type" value="Genomic_DNA"/>
</dbReference>
<comment type="caution">
    <text evidence="2">The sequence shown here is derived from an EMBL/GenBank/DDBJ whole genome shotgun (WGS) entry which is preliminary data.</text>
</comment>
<dbReference type="Proteomes" id="UP000231358">
    <property type="component" value="Unassembled WGS sequence"/>
</dbReference>